<proteinExistence type="predicted"/>
<dbReference type="Proteomes" id="UP000070544">
    <property type="component" value="Unassembled WGS sequence"/>
</dbReference>
<evidence type="ECO:0000313" key="2">
    <source>
        <dbReference type="EMBL" id="KXS09400.1"/>
    </source>
</evidence>
<evidence type="ECO:0000313" key="3">
    <source>
        <dbReference type="Proteomes" id="UP000070544"/>
    </source>
</evidence>
<feature type="compositionally biased region" description="Polar residues" evidence="1">
    <location>
        <begin position="49"/>
        <end position="59"/>
    </location>
</feature>
<dbReference type="AlphaFoldDB" id="A0A138ZY34"/>
<protein>
    <submittedName>
        <fullName evidence="2">Uncharacterized protein</fullName>
    </submittedName>
</protein>
<feature type="region of interest" description="Disordered" evidence="1">
    <location>
        <begin position="1"/>
        <end position="143"/>
    </location>
</feature>
<dbReference type="EMBL" id="KQ965865">
    <property type="protein sequence ID" value="KXS09400.1"/>
    <property type="molecule type" value="Genomic_DNA"/>
</dbReference>
<accession>A0A138ZY34</accession>
<keyword evidence="3" id="KW-1185">Reference proteome</keyword>
<evidence type="ECO:0000256" key="1">
    <source>
        <dbReference type="SAM" id="MobiDB-lite"/>
    </source>
</evidence>
<gene>
    <name evidence="2" type="ORF">M427DRAFT_230735</name>
</gene>
<reference evidence="2 3" key="1">
    <citation type="journal article" date="2015" name="Genome Biol. Evol.">
        <title>Phylogenomic analyses indicate that early fungi evolved digesting cell walls of algal ancestors of land plants.</title>
        <authorList>
            <person name="Chang Y."/>
            <person name="Wang S."/>
            <person name="Sekimoto S."/>
            <person name="Aerts A.L."/>
            <person name="Choi C."/>
            <person name="Clum A."/>
            <person name="LaButti K.M."/>
            <person name="Lindquist E.A."/>
            <person name="Yee Ngan C."/>
            <person name="Ohm R.A."/>
            <person name="Salamov A.A."/>
            <person name="Grigoriev I.V."/>
            <person name="Spatafora J.W."/>
            <person name="Berbee M.L."/>
        </authorList>
    </citation>
    <scope>NUCLEOTIDE SEQUENCE [LARGE SCALE GENOMIC DNA]</scope>
    <source>
        <strain evidence="2 3">JEL478</strain>
    </source>
</reference>
<feature type="compositionally biased region" description="Pro residues" evidence="1">
    <location>
        <begin position="27"/>
        <end position="36"/>
    </location>
</feature>
<organism evidence="2 3">
    <name type="scientific">Gonapodya prolifera (strain JEL478)</name>
    <name type="common">Monoblepharis prolifera</name>
    <dbReference type="NCBI Taxonomy" id="1344416"/>
    <lineage>
        <taxon>Eukaryota</taxon>
        <taxon>Fungi</taxon>
        <taxon>Fungi incertae sedis</taxon>
        <taxon>Chytridiomycota</taxon>
        <taxon>Chytridiomycota incertae sedis</taxon>
        <taxon>Monoblepharidomycetes</taxon>
        <taxon>Monoblepharidales</taxon>
        <taxon>Gonapodyaceae</taxon>
        <taxon>Gonapodya</taxon>
    </lineage>
</organism>
<feature type="compositionally biased region" description="Low complexity" evidence="1">
    <location>
        <begin position="9"/>
        <end position="26"/>
    </location>
</feature>
<sequence>MLSSDNTFASARPPSRASQASRTSSQPPLPMTAPPETPKRPSAPALNRAISTRKTPSKTSGKHSLPISSKKFPSASRSPGTGPLTPSAVANSPSRHSPKSTYKTSPSPKPKAHNHKGGATQVDGSILNLLGSPTSRKTKQKTTKVSLLRMLQQSRRFLSIQC</sequence>
<name>A0A138ZY34_GONPJ</name>